<reference evidence="2 3" key="1">
    <citation type="submission" date="2019-03" db="EMBL/GenBank/DDBJ databases">
        <title>Single cell metagenomics reveals metabolic interactions within the superorganism composed of flagellate Streblomastix strix and complex community of Bacteroidetes bacteria on its surface.</title>
        <authorList>
            <person name="Treitli S.C."/>
            <person name="Kolisko M."/>
            <person name="Husnik F."/>
            <person name="Keeling P."/>
            <person name="Hampl V."/>
        </authorList>
    </citation>
    <scope>NUCLEOTIDE SEQUENCE [LARGE SCALE GENOMIC DNA]</scope>
    <source>
        <strain evidence="2">ST1C</strain>
    </source>
</reference>
<dbReference type="Proteomes" id="UP000324800">
    <property type="component" value="Unassembled WGS sequence"/>
</dbReference>
<proteinExistence type="predicted"/>
<name>A0A5J4S8S6_9EUKA</name>
<gene>
    <name evidence="2" type="ORF">EZS28_052430</name>
</gene>
<feature type="non-terminal residue" evidence="2">
    <location>
        <position position="167"/>
    </location>
</feature>
<feature type="compositionally biased region" description="Polar residues" evidence="1">
    <location>
        <begin position="139"/>
        <end position="160"/>
    </location>
</feature>
<accession>A0A5J4S8S6</accession>
<organism evidence="2 3">
    <name type="scientific">Streblomastix strix</name>
    <dbReference type="NCBI Taxonomy" id="222440"/>
    <lineage>
        <taxon>Eukaryota</taxon>
        <taxon>Metamonada</taxon>
        <taxon>Preaxostyla</taxon>
        <taxon>Oxymonadida</taxon>
        <taxon>Streblomastigidae</taxon>
        <taxon>Streblomastix</taxon>
    </lineage>
</organism>
<protein>
    <submittedName>
        <fullName evidence="2">Uncharacterized protein</fullName>
    </submittedName>
</protein>
<evidence type="ECO:0000313" key="2">
    <source>
        <dbReference type="EMBL" id="KAA6341815.1"/>
    </source>
</evidence>
<evidence type="ECO:0000313" key="3">
    <source>
        <dbReference type="Proteomes" id="UP000324800"/>
    </source>
</evidence>
<evidence type="ECO:0000256" key="1">
    <source>
        <dbReference type="SAM" id="MobiDB-lite"/>
    </source>
</evidence>
<dbReference type="AlphaFoldDB" id="A0A5J4S8S6"/>
<dbReference type="EMBL" id="SNRW01040731">
    <property type="protein sequence ID" value="KAA6341815.1"/>
    <property type="molecule type" value="Genomic_DNA"/>
</dbReference>
<sequence length="167" mass="19190">MRRSWLRKREANDGVVVAAAVVAVAAVAAVLDNKYKKNGKGKETRQFRELKETSTDLEDDERHSQIDKERQIDFKKKIIDYESISILATTIAKIKDPEVNENQRQQRSELKNLISFIQYDSNTQTNLNLDFNDIRSQCNTPHKSLSPHPQQHLTSPTQEESLAILRT</sequence>
<comment type="caution">
    <text evidence="2">The sequence shown here is derived from an EMBL/GenBank/DDBJ whole genome shotgun (WGS) entry which is preliminary data.</text>
</comment>
<feature type="region of interest" description="Disordered" evidence="1">
    <location>
        <begin position="139"/>
        <end position="167"/>
    </location>
</feature>